<accession>A0A7W6CAL9</accession>
<gene>
    <name evidence="1" type="ORF">GGQ73_004708</name>
</gene>
<dbReference type="Proteomes" id="UP000565286">
    <property type="component" value="Unassembled WGS sequence"/>
</dbReference>
<dbReference type="RefSeq" id="WP_183897986.1">
    <property type="nucleotide sequence ID" value="NZ_JACIDV010000028.1"/>
</dbReference>
<evidence type="ECO:0000313" key="2">
    <source>
        <dbReference type="Proteomes" id="UP000565286"/>
    </source>
</evidence>
<dbReference type="EMBL" id="JACIDV010000028">
    <property type="protein sequence ID" value="MBB3948713.1"/>
    <property type="molecule type" value="Genomic_DNA"/>
</dbReference>
<organism evidence="1 2">
    <name type="scientific">Rhizobium skierniewicense</name>
    <dbReference type="NCBI Taxonomy" id="984260"/>
    <lineage>
        <taxon>Bacteria</taxon>
        <taxon>Pseudomonadati</taxon>
        <taxon>Pseudomonadota</taxon>
        <taxon>Alphaproteobacteria</taxon>
        <taxon>Hyphomicrobiales</taxon>
        <taxon>Rhizobiaceae</taxon>
        <taxon>Rhizobium/Agrobacterium group</taxon>
        <taxon>Rhizobium</taxon>
    </lineage>
</organism>
<name>A0A7W6CAL9_9HYPH</name>
<evidence type="ECO:0000313" key="1">
    <source>
        <dbReference type="EMBL" id="MBB3948713.1"/>
    </source>
</evidence>
<reference evidence="1 2" key="1">
    <citation type="submission" date="2020-08" db="EMBL/GenBank/DDBJ databases">
        <title>Genomic Encyclopedia of Type Strains, Phase IV (KMG-IV): sequencing the most valuable type-strain genomes for metagenomic binning, comparative biology and taxonomic classification.</title>
        <authorList>
            <person name="Goeker M."/>
        </authorList>
    </citation>
    <scope>NUCLEOTIDE SEQUENCE [LARGE SCALE GENOMIC DNA]</scope>
    <source>
        <strain evidence="1 2">DSM 26438</strain>
    </source>
</reference>
<proteinExistence type="predicted"/>
<keyword evidence="2" id="KW-1185">Reference proteome</keyword>
<sequence>MASLRYIQHRLSSNKFEATMDWALENDMLTLAFVTTYSRLIDGGIAAAFLAARYRPSFVRCMTKS</sequence>
<protein>
    <submittedName>
        <fullName evidence="1">Uncharacterized protein</fullName>
    </submittedName>
</protein>
<dbReference type="AlphaFoldDB" id="A0A7W6CAL9"/>
<comment type="caution">
    <text evidence="1">The sequence shown here is derived from an EMBL/GenBank/DDBJ whole genome shotgun (WGS) entry which is preliminary data.</text>
</comment>